<evidence type="ECO:0000256" key="3">
    <source>
        <dbReference type="SAM" id="Phobius"/>
    </source>
</evidence>
<gene>
    <name evidence="4" type="ORF">DIW82_09680</name>
</gene>
<dbReference type="AlphaFoldDB" id="A0A3D4T0H6"/>
<dbReference type="EMBL" id="DQID01000249">
    <property type="protein sequence ID" value="HCT15029.1"/>
    <property type="molecule type" value="Genomic_DNA"/>
</dbReference>
<feature type="compositionally biased region" description="Pro residues" evidence="2">
    <location>
        <begin position="202"/>
        <end position="214"/>
    </location>
</feature>
<dbReference type="Proteomes" id="UP000261739">
    <property type="component" value="Unassembled WGS sequence"/>
</dbReference>
<feature type="region of interest" description="Disordered" evidence="2">
    <location>
        <begin position="131"/>
        <end position="214"/>
    </location>
</feature>
<feature type="transmembrane region" description="Helical" evidence="3">
    <location>
        <begin position="52"/>
        <end position="69"/>
    </location>
</feature>
<evidence type="ECO:0000313" key="4">
    <source>
        <dbReference type="EMBL" id="HCT15029.1"/>
    </source>
</evidence>
<dbReference type="RefSeq" id="WP_010119451.1">
    <property type="nucleotide sequence ID" value="NZ_DAITTW010000085.1"/>
</dbReference>
<reference evidence="4 5" key="1">
    <citation type="journal article" date="2018" name="Nat. Biotechnol.">
        <title>A standardized bacterial taxonomy based on genome phylogeny substantially revises the tree of life.</title>
        <authorList>
            <person name="Parks D.H."/>
            <person name="Chuvochina M."/>
            <person name="Waite D.W."/>
            <person name="Rinke C."/>
            <person name="Skarshewski A."/>
            <person name="Chaumeil P.A."/>
            <person name="Hugenholtz P."/>
        </authorList>
    </citation>
    <scope>NUCLEOTIDE SEQUENCE [LARGE SCALE GENOMIC DNA]</scope>
    <source>
        <strain evidence="4">UBA11247</strain>
    </source>
</reference>
<feature type="region of interest" description="Disordered" evidence="2">
    <location>
        <begin position="1"/>
        <end position="33"/>
    </location>
</feature>
<organism evidence="4 5">
    <name type="scientific">Corynebacterium nuruki</name>
    <dbReference type="NCBI Taxonomy" id="1032851"/>
    <lineage>
        <taxon>Bacteria</taxon>
        <taxon>Bacillati</taxon>
        <taxon>Actinomycetota</taxon>
        <taxon>Actinomycetes</taxon>
        <taxon>Mycobacteriales</taxon>
        <taxon>Corynebacteriaceae</taxon>
        <taxon>Corynebacterium</taxon>
    </lineage>
</organism>
<proteinExistence type="predicted"/>
<comment type="caution">
    <text evidence="4">The sequence shown here is derived from an EMBL/GenBank/DDBJ whole genome shotgun (WGS) entry which is preliminary data.</text>
</comment>
<protein>
    <submittedName>
        <fullName evidence="4">Septum formation initiator family protein</fullName>
    </submittedName>
</protein>
<feature type="compositionally biased region" description="Low complexity" evidence="2">
    <location>
        <begin position="138"/>
        <end position="149"/>
    </location>
</feature>
<keyword evidence="3" id="KW-0812">Transmembrane</keyword>
<accession>A0A3D4T0H6</accession>
<evidence type="ECO:0000256" key="2">
    <source>
        <dbReference type="SAM" id="MobiDB-lite"/>
    </source>
</evidence>
<keyword evidence="3" id="KW-1133">Transmembrane helix</keyword>
<dbReference type="InterPro" id="IPR007060">
    <property type="entry name" value="FtsL/DivIC"/>
</dbReference>
<dbReference type="STRING" id="863239.GCA_000213935_02146"/>
<feature type="compositionally biased region" description="Basic and acidic residues" evidence="2">
    <location>
        <begin position="177"/>
        <end position="193"/>
    </location>
</feature>
<feature type="coiled-coil region" evidence="1">
    <location>
        <begin position="82"/>
        <end position="109"/>
    </location>
</feature>
<feature type="compositionally biased region" description="Basic and acidic residues" evidence="2">
    <location>
        <begin position="151"/>
        <end position="161"/>
    </location>
</feature>
<evidence type="ECO:0000313" key="5">
    <source>
        <dbReference type="Proteomes" id="UP000261739"/>
    </source>
</evidence>
<dbReference type="Pfam" id="PF04977">
    <property type="entry name" value="DivIC"/>
    <property type="match status" value="1"/>
</dbReference>
<sequence length="214" mass="23529">MGTKDEESQQAPAGLPEPRSRENRTRRARAAKAAPKRLARSFVELPKKANPLVALTVIVVVTVMALTVAQPLRNYFQQKADLAQVNAKIDDQIQQRQDLSDELNRYRDENYVKEQARVRLGVVEPGETAYRLTDPKIDAGATGAPGAGEAPEDRGDGDKDNPWYTRLWGSVSTPDHTVPDKNKDEGDDGDGKPTSENLPIDPNQPAPEPAPEQE</sequence>
<name>A0A3D4T0H6_9CORY</name>
<keyword evidence="3" id="KW-0472">Membrane</keyword>
<keyword evidence="1" id="KW-0175">Coiled coil</keyword>
<evidence type="ECO:0000256" key="1">
    <source>
        <dbReference type="SAM" id="Coils"/>
    </source>
</evidence>